<dbReference type="Proteomes" id="UP000261079">
    <property type="component" value="Unassembled WGS sequence"/>
</dbReference>
<dbReference type="Pfam" id="PF14897">
    <property type="entry name" value="EpsG"/>
    <property type="match status" value="1"/>
</dbReference>
<name>A0A3E2V463_9FIRM</name>
<sequence>MKDFLYWICAGGIIIASALRSTDIGADTLTYCQEYQNIRALSFKEAMGFGWEQGYVAVNWVLGQFFESDRALLVFLTIFILIPIFVWIKKESNYPLLSLVMFIGMGMWNASIGIFRQWCAIAILTFSYKYIKARRFIPFLMVVLIAMLFHRTAAIFLLAYFIEGIPLNMNTIIATVPASVMVGLMGDKILNFLNKFARISEGGNFNGGISLLIVLWLCVVTPLICYKGKIPKELKFYMKLVLFAAFMQPVAFAFSNWARIVAYFSISLLIYLPNFVSEVILESKLNAKISIPVVTAVCGLMFLWLGRLDVGTFTFL</sequence>
<gene>
    <name evidence="2" type="ORF">DW905_08750</name>
</gene>
<protein>
    <submittedName>
        <fullName evidence="2">EpsG family protein</fullName>
    </submittedName>
</protein>
<feature type="transmembrane region" description="Helical" evidence="1">
    <location>
        <begin position="236"/>
        <end position="254"/>
    </location>
</feature>
<reference evidence="2 3" key="1">
    <citation type="submission" date="2018-08" db="EMBL/GenBank/DDBJ databases">
        <title>A genome reference for cultivated species of the human gut microbiota.</title>
        <authorList>
            <person name="Zou Y."/>
            <person name="Xue W."/>
            <person name="Luo G."/>
        </authorList>
    </citation>
    <scope>NUCLEOTIDE SEQUENCE [LARGE SCALE GENOMIC DNA]</scope>
    <source>
        <strain evidence="2 3">AM42-11AC</strain>
    </source>
</reference>
<feature type="transmembrane region" description="Helical" evidence="1">
    <location>
        <begin position="205"/>
        <end position="224"/>
    </location>
</feature>
<evidence type="ECO:0000313" key="3">
    <source>
        <dbReference type="Proteomes" id="UP000261079"/>
    </source>
</evidence>
<comment type="caution">
    <text evidence="2">The sequence shown here is derived from an EMBL/GenBank/DDBJ whole genome shotgun (WGS) entry which is preliminary data.</text>
</comment>
<dbReference type="AlphaFoldDB" id="A0A3E2V463"/>
<organism evidence="2 3">
    <name type="scientific">Faecalibacterium prausnitzii</name>
    <dbReference type="NCBI Taxonomy" id="853"/>
    <lineage>
        <taxon>Bacteria</taxon>
        <taxon>Bacillati</taxon>
        <taxon>Bacillota</taxon>
        <taxon>Clostridia</taxon>
        <taxon>Eubacteriales</taxon>
        <taxon>Oscillospiraceae</taxon>
        <taxon>Faecalibacterium</taxon>
    </lineage>
</organism>
<dbReference type="RefSeq" id="WP_147323083.1">
    <property type="nucleotide sequence ID" value="NZ_QVEZ01000005.1"/>
</dbReference>
<keyword evidence="1" id="KW-0812">Transmembrane</keyword>
<accession>A0A3E2V463</accession>
<evidence type="ECO:0000313" key="2">
    <source>
        <dbReference type="EMBL" id="RGC05193.1"/>
    </source>
</evidence>
<feature type="transmembrane region" description="Helical" evidence="1">
    <location>
        <begin position="260"/>
        <end position="277"/>
    </location>
</feature>
<feature type="transmembrane region" description="Helical" evidence="1">
    <location>
        <begin position="289"/>
        <end position="306"/>
    </location>
</feature>
<keyword evidence="1" id="KW-0472">Membrane</keyword>
<feature type="transmembrane region" description="Helical" evidence="1">
    <location>
        <begin position="94"/>
        <end position="115"/>
    </location>
</feature>
<feature type="transmembrane region" description="Helical" evidence="1">
    <location>
        <begin position="71"/>
        <end position="88"/>
    </location>
</feature>
<feature type="transmembrane region" description="Helical" evidence="1">
    <location>
        <begin position="136"/>
        <end position="162"/>
    </location>
</feature>
<dbReference type="InterPro" id="IPR049458">
    <property type="entry name" value="EpsG-like"/>
</dbReference>
<dbReference type="EMBL" id="QVEZ01000005">
    <property type="protein sequence ID" value="RGC05193.1"/>
    <property type="molecule type" value="Genomic_DNA"/>
</dbReference>
<keyword evidence="1" id="KW-1133">Transmembrane helix</keyword>
<proteinExistence type="predicted"/>
<evidence type="ECO:0000256" key="1">
    <source>
        <dbReference type="SAM" id="Phobius"/>
    </source>
</evidence>